<feature type="transmembrane region" description="Helical" evidence="2">
    <location>
        <begin position="161"/>
        <end position="184"/>
    </location>
</feature>
<name>A0A853BXI0_9ACTN</name>
<accession>A0A853BXI0</accession>
<gene>
    <name evidence="3" type="ORF">HNR19_000472</name>
</gene>
<proteinExistence type="predicted"/>
<evidence type="ECO:0000256" key="2">
    <source>
        <dbReference type="SAM" id="Phobius"/>
    </source>
</evidence>
<organism evidence="3 4">
    <name type="scientific">Nocardioides thalensis</name>
    <dbReference type="NCBI Taxonomy" id="1914755"/>
    <lineage>
        <taxon>Bacteria</taxon>
        <taxon>Bacillati</taxon>
        <taxon>Actinomycetota</taxon>
        <taxon>Actinomycetes</taxon>
        <taxon>Propionibacteriales</taxon>
        <taxon>Nocardioidaceae</taxon>
        <taxon>Nocardioides</taxon>
    </lineage>
</organism>
<dbReference type="AlphaFoldDB" id="A0A853BXI0"/>
<dbReference type="Proteomes" id="UP000530424">
    <property type="component" value="Unassembled WGS sequence"/>
</dbReference>
<feature type="transmembrane region" description="Helical" evidence="2">
    <location>
        <begin position="128"/>
        <end position="149"/>
    </location>
</feature>
<dbReference type="EMBL" id="JACCFP010000001">
    <property type="protein sequence ID" value="NYI99773.1"/>
    <property type="molecule type" value="Genomic_DNA"/>
</dbReference>
<protein>
    <submittedName>
        <fullName evidence="3">Small-conductance mechanosensitive channel</fullName>
    </submittedName>
</protein>
<feature type="region of interest" description="Disordered" evidence="1">
    <location>
        <begin position="232"/>
        <end position="264"/>
    </location>
</feature>
<evidence type="ECO:0000256" key="1">
    <source>
        <dbReference type="SAM" id="MobiDB-lite"/>
    </source>
</evidence>
<keyword evidence="2" id="KW-0812">Transmembrane</keyword>
<evidence type="ECO:0000313" key="3">
    <source>
        <dbReference type="EMBL" id="NYI99773.1"/>
    </source>
</evidence>
<feature type="transmembrane region" description="Helical" evidence="2">
    <location>
        <begin position="34"/>
        <end position="52"/>
    </location>
</feature>
<evidence type="ECO:0000313" key="4">
    <source>
        <dbReference type="Proteomes" id="UP000530424"/>
    </source>
</evidence>
<comment type="caution">
    <text evidence="3">The sequence shown here is derived from an EMBL/GenBank/DDBJ whole genome shotgun (WGS) entry which is preliminary data.</text>
</comment>
<feature type="transmembrane region" description="Helical" evidence="2">
    <location>
        <begin position="91"/>
        <end position="108"/>
    </location>
</feature>
<keyword evidence="4" id="KW-1185">Reference proteome</keyword>
<sequence>MSSLTAAPSTALAIDWEGTLEDSLNPVIDFVPKLLVFLVILFIGWLIAKAVAKFLGIVLQRVGFTTLLSKAGADRALTSASVNPLDIICKLAYYFILLIALQLALSAFGPSNPVSEIVNDIVRWLPQAVVAIVIVVIAGAVANAVKDLLTGVLGGVSYGPLLAKIASGFIVALGVIAALNQIGIGLSVTMPVLIAVLATVGGILVVGVGGGLIAPMRDRWERWLDQLASETAGNGTHVDPAAASYGTGPGATPTPPPPPPSAGY</sequence>
<keyword evidence="2" id="KW-0472">Membrane</keyword>
<feature type="compositionally biased region" description="Pro residues" evidence="1">
    <location>
        <begin position="252"/>
        <end position="264"/>
    </location>
</feature>
<dbReference type="Pfam" id="PF05552">
    <property type="entry name" value="MS_channel_1st_1"/>
    <property type="match status" value="2"/>
</dbReference>
<feature type="transmembrane region" description="Helical" evidence="2">
    <location>
        <begin position="190"/>
        <end position="214"/>
    </location>
</feature>
<dbReference type="RefSeq" id="WP_179666384.1">
    <property type="nucleotide sequence ID" value="NZ_JACCFP010000001.1"/>
</dbReference>
<reference evidence="3 4" key="1">
    <citation type="submission" date="2020-07" db="EMBL/GenBank/DDBJ databases">
        <title>Sequencing the genomes of 1000 actinobacteria strains.</title>
        <authorList>
            <person name="Klenk H.-P."/>
        </authorList>
    </citation>
    <scope>NUCLEOTIDE SEQUENCE [LARGE SCALE GENOMIC DNA]</scope>
    <source>
        <strain evidence="3 4">DSM 103833</strain>
    </source>
</reference>
<dbReference type="InterPro" id="IPR008910">
    <property type="entry name" value="MSC_TM_helix"/>
</dbReference>
<keyword evidence="2" id="KW-1133">Transmembrane helix</keyword>